<evidence type="ECO:0000259" key="5">
    <source>
        <dbReference type="Pfam" id="PF00296"/>
    </source>
</evidence>
<evidence type="ECO:0000313" key="7">
    <source>
        <dbReference type="Proteomes" id="UP000584374"/>
    </source>
</evidence>
<comment type="caution">
    <text evidence="6">The sequence shown here is derived from an EMBL/GenBank/DDBJ whole genome shotgun (WGS) entry which is preliminary data.</text>
</comment>
<name>A0A840QGF8_9PSEU</name>
<evidence type="ECO:0000256" key="1">
    <source>
        <dbReference type="ARBA" id="ARBA00022630"/>
    </source>
</evidence>
<dbReference type="GO" id="GO:0004497">
    <property type="term" value="F:monooxygenase activity"/>
    <property type="evidence" value="ECO:0007669"/>
    <property type="project" value="UniProtKB-KW"/>
</dbReference>
<sequence length="118" mass="12524">MAMASLGLLGAGCAGKPNLDPARNRYKALPRVTAWSNANAALVDAAQIPSLDPFLVVPAMANVTNNFGFGVTESVTYQHPYALARRFTTLDHLTSGRVGWNLVTSYSDSEARNLGTGI</sequence>
<evidence type="ECO:0000256" key="2">
    <source>
        <dbReference type="ARBA" id="ARBA00022643"/>
    </source>
</evidence>
<keyword evidence="2" id="KW-0288">FMN</keyword>
<dbReference type="InterPro" id="IPR036661">
    <property type="entry name" value="Luciferase-like_sf"/>
</dbReference>
<evidence type="ECO:0000256" key="3">
    <source>
        <dbReference type="ARBA" id="ARBA00023002"/>
    </source>
</evidence>
<feature type="domain" description="Luciferase-like" evidence="5">
    <location>
        <begin position="48"/>
        <end position="115"/>
    </location>
</feature>
<dbReference type="Proteomes" id="UP000584374">
    <property type="component" value="Unassembled WGS sequence"/>
</dbReference>
<dbReference type="Gene3D" id="3.20.20.30">
    <property type="entry name" value="Luciferase-like domain"/>
    <property type="match status" value="1"/>
</dbReference>
<organism evidence="6 7">
    <name type="scientific">Saccharopolyspora phatthalungensis</name>
    <dbReference type="NCBI Taxonomy" id="664693"/>
    <lineage>
        <taxon>Bacteria</taxon>
        <taxon>Bacillati</taxon>
        <taxon>Actinomycetota</taxon>
        <taxon>Actinomycetes</taxon>
        <taxon>Pseudonocardiales</taxon>
        <taxon>Pseudonocardiaceae</taxon>
        <taxon>Saccharopolyspora</taxon>
    </lineage>
</organism>
<dbReference type="PANTHER" id="PTHR30011">
    <property type="entry name" value="ALKANESULFONATE MONOOXYGENASE-RELATED"/>
    <property type="match status" value="1"/>
</dbReference>
<dbReference type="Pfam" id="PF00296">
    <property type="entry name" value="Bac_luciferase"/>
    <property type="match status" value="1"/>
</dbReference>
<dbReference type="AlphaFoldDB" id="A0A840QGF8"/>
<accession>A0A840QGF8</accession>
<dbReference type="GO" id="GO:0016705">
    <property type="term" value="F:oxidoreductase activity, acting on paired donors, with incorporation or reduction of molecular oxygen"/>
    <property type="evidence" value="ECO:0007669"/>
    <property type="project" value="InterPro"/>
</dbReference>
<protein>
    <submittedName>
        <fullName evidence="6">Alkanesulfonate monooxygenase SsuD/methylene tetrahydromethanopterin reductase-like flavin-dependent oxidoreductase (Luciferase family)</fullName>
    </submittedName>
</protein>
<reference evidence="6 7" key="1">
    <citation type="submission" date="2020-08" db="EMBL/GenBank/DDBJ databases">
        <title>Sequencing the genomes of 1000 actinobacteria strains.</title>
        <authorList>
            <person name="Klenk H.-P."/>
        </authorList>
    </citation>
    <scope>NUCLEOTIDE SEQUENCE [LARGE SCALE GENOMIC DNA]</scope>
    <source>
        <strain evidence="6 7">DSM 45584</strain>
    </source>
</reference>
<keyword evidence="1" id="KW-0285">Flavoprotein</keyword>
<dbReference type="EMBL" id="JACHIW010000002">
    <property type="protein sequence ID" value="MBB5159181.1"/>
    <property type="molecule type" value="Genomic_DNA"/>
</dbReference>
<dbReference type="InterPro" id="IPR051260">
    <property type="entry name" value="Diverse_substr_monoxygenases"/>
</dbReference>
<evidence type="ECO:0000256" key="4">
    <source>
        <dbReference type="ARBA" id="ARBA00023033"/>
    </source>
</evidence>
<dbReference type="SUPFAM" id="SSF51679">
    <property type="entry name" value="Bacterial luciferase-like"/>
    <property type="match status" value="1"/>
</dbReference>
<dbReference type="InterPro" id="IPR011251">
    <property type="entry name" value="Luciferase-like_dom"/>
</dbReference>
<dbReference type="PANTHER" id="PTHR30011:SF16">
    <property type="entry name" value="C2H2 FINGER DOMAIN TRANSCRIPTION FACTOR (EUROFUNG)-RELATED"/>
    <property type="match status" value="1"/>
</dbReference>
<proteinExistence type="predicted"/>
<gene>
    <name evidence="6" type="ORF">BJ970_006780</name>
</gene>
<keyword evidence="7" id="KW-1185">Reference proteome</keyword>
<keyword evidence="4 6" id="KW-0503">Monooxygenase</keyword>
<keyword evidence="3" id="KW-0560">Oxidoreductase</keyword>
<evidence type="ECO:0000313" key="6">
    <source>
        <dbReference type="EMBL" id="MBB5159181.1"/>
    </source>
</evidence>